<dbReference type="EMBL" id="JACGWN010000006">
    <property type="protein sequence ID" value="KAL0445739.1"/>
    <property type="molecule type" value="Genomic_DNA"/>
</dbReference>
<organism evidence="1">
    <name type="scientific">Sesamum latifolium</name>
    <dbReference type="NCBI Taxonomy" id="2727402"/>
    <lineage>
        <taxon>Eukaryota</taxon>
        <taxon>Viridiplantae</taxon>
        <taxon>Streptophyta</taxon>
        <taxon>Embryophyta</taxon>
        <taxon>Tracheophyta</taxon>
        <taxon>Spermatophyta</taxon>
        <taxon>Magnoliopsida</taxon>
        <taxon>eudicotyledons</taxon>
        <taxon>Gunneridae</taxon>
        <taxon>Pentapetalae</taxon>
        <taxon>asterids</taxon>
        <taxon>lamiids</taxon>
        <taxon>Lamiales</taxon>
        <taxon>Pedaliaceae</taxon>
        <taxon>Sesamum</taxon>
    </lineage>
</organism>
<sequence length="63" mass="6970">MAIRLGGFNLEEAKGKDAERRMRKNDEVETTAASALSAPIASLGQGKKMERWFGSQQLRTIFA</sequence>
<proteinExistence type="predicted"/>
<reference evidence="1" key="2">
    <citation type="journal article" date="2024" name="Plant">
        <title>Genomic evolution and insights into agronomic trait innovations of Sesamum species.</title>
        <authorList>
            <person name="Miao H."/>
            <person name="Wang L."/>
            <person name="Qu L."/>
            <person name="Liu H."/>
            <person name="Sun Y."/>
            <person name="Le M."/>
            <person name="Wang Q."/>
            <person name="Wei S."/>
            <person name="Zheng Y."/>
            <person name="Lin W."/>
            <person name="Duan Y."/>
            <person name="Cao H."/>
            <person name="Xiong S."/>
            <person name="Wang X."/>
            <person name="Wei L."/>
            <person name="Li C."/>
            <person name="Ma Q."/>
            <person name="Ju M."/>
            <person name="Zhao R."/>
            <person name="Li G."/>
            <person name="Mu C."/>
            <person name="Tian Q."/>
            <person name="Mei H."/>
            <person name="Zhang T."/>
            <person name="Gao T."/>
            <person name="Zhang H."/>
        </authorList>
    </citation>
    <scope>NUCLEOTIDE SEQUENCE</scope>
    <source>
        <strain evidence="1">KEN1</strain>
    </source>
</reference>
<evidence type="ECO:0000313" key="1">
    <source>
        <dbReference type="EMBL" id="KAL0445739.1"/>
    </source>
</evidence>
<reference evidence="1" key="1">
    <citation type="submission" date="2020-06" db="EMBL/GenBank/DDBJ databases">
        <authorList>
            <person name="Li T."/>
            <person name="Hu X."/>
            <person name="Zhang T."/>
            <person name="Song X."/>
            <person name="Zhang H."/>
            <person name="Dai N."/>
            <person name="Sheng W."/>
            <person name="Hou X."/>
            <person name="Wei L."/>
        </authorList>
    </citation>
    <scope>NUCLEOTIDE SEQUENCE</scope>
    <source>
        <strain evidence="1">KEN1</strain>
        <tissue evidence="1">Leaf</tissue>
    </source>
</reference>
<accession>A0AAW2WXS3</accession>
<dbReference type="AlphaFoldDB" id="A0AAW2WXS3"/>
<comment type="caution">
    <text evidence="1">The sequence shown here is derived from an EMBL/GenBank/DDBJ whole genome shotgun (WGS) entry which is preliminary data.</text>
</comment>
<gene>
    <name evidence="1" type="ORF">Slati_1701800</name>
</gene>
<protein>
    <submittedName>
        <fullName evidence="1">Uncharacterized protein</fullName>
    </submittedName>
</protein>
<name>A0AAW2WXS3_9LAMI</name>